<reference evidence="1 2" key="2">
    <citation type="journal article" date="2024" name="Int. J. Syst. Evol. Microbiol.">
        <title>Promethearchaeum syntrophicum gen. nov., sp. nov., an anaerobic, obligately syntrophic archaeon, the first isolate of the lineage 'Asgard' archaea, and proposal of the new archaeal phylum Promethearchaeota phyl. nov. and kingdom Promethearchaeati regn. nov.</title>
        <authorList>
            <person name="Imachi H."/>
            <person name="Nobu M.K."/>
            <person name="Kato S."/>
            <person name="Takaki Y."/>
            <person name="Miyazaki M."/>
            <person name="Miyata M."/>
            <person name="Ogawara M."/>
            <person name="Saito Y."/>
            <person name="Sakai S."/>
            <person name="Tahara Y.O."/>
            <person name="Takano Y."/>
            <person name="Tasumi E."/>
            <person name="Uematsu K."/>
            <person name="Yoshimura T."/>
            <person name="Itoh T."/>
            <person name="Ohkuma M."/>
            <person name="Takai K."/>
        </authorList>
    </citation>
    <scope>NUCLEOTIDE SEQUENCE [LARGE SCALE GENOMIC DNA]</scope>
    <source>
        <strain evidence="1 2">MK-D1</strain>
    </source>
</reference>
<sequence length="123" mass="13663">MESVLVMCNSGPFGTNSTYESIRLGSGFMGLGEDINCKILFYGDAVLSVKKNLNSGKIGMDSFEEGLEMADLSELPIIVIEEDLITRGMTTRDLFEFEDCPIQVIKENQLGEIMTQFDAVFQM</sequence>
<dbReference type="InterPro" id="IPR003787">
    <property type="entry name" value="Sulphur_relay_DsrE/F-like"/>
</dbReference>
<dbReference type="EMBL" id="CP042905">
    <property type="protein sequence ID" value="QEE15316.1"/>
    <property type="molecule type" value="Genomic_DNA"/>
</dbReference>
<organism evidence="1 2">
    <name type="scientific">Promethearchaeum syntrophicum</name>
    <dbReference type="NCBI Taxonomy" id="2594042"/>
    <lineage>
        <taxon>Archaea</taxon>
        <taxon>Promethearchaeati</taxon>
        <taxon>Promethearchaeota</taxon>
        <taxon>Promethearchaeia</taxon>
        <taxon>Promethearchaeales</taxon>
        <taxon>Promethearchaeaceae</taxon>
        <taxon>Promethearchaeum</taxon>
    </lineage>
</organism>
<accession>A0A5B9D9P5</accession>
<protein>
    <submittedName>
        <fullName evidence="1">DsrE family protein</fullName>
    </submittedName>
</protein>
<dbReference type="InterPro" id="IPR027396">
    <property type="entry name" value="DsrEFH-like"/>
</dbReference>
<evidence type="ECO:0000313" key="1">
    <source>
        <dbReference type="EMBL" id="QEE15316.1"/>
    </source>
</evidence>
<dbReference type="Pfam" id="PF02635">
    <property type="entry name" value="DsrE"/>
    <property type="match status" value="1"/>
</dbReference>
<dbReference type="Proteomes" id="UP000321408">
    <property type="component" value="Chromosome"/>
</dbReference>
<keyword evidence="2" id="KW-1185">Reference proteome</keyword>
<dbReference type="AlphaFoldDB" id="A0A5B9D9P5"/>
<gene>
    <name evidence="1" type="ORF">DSAG12_01141</name>
</gene>
<dbReference type="RefSeq" id="WP_162306584.1">
    <property type="nucleotide sequence ID" value="NZ_CP042905.2"/>
</dbReference>
<dbReference type="SUPFAM" id="SSF75169">
    <property type="entry name" value="DsrEFH-like"/>
    <property type="match status" value="1"/>
</dbReference>
<dbReference type="Gene3D" id="3.40.1260.10">
    <property type="entry name" value="DsrEFH-like"/>
    <property type="match status" value="1"/>
</dbReference>
<reference evidence="1 2" key="1">
    <citation type="journal article" date="2020" name="Nature">
        <title>Isolation of an archaeon at the prokaryote-eukaryote interface.</title>
        <authorList>
            <person name="Imachi H."/>
            <person name="Nobu M.K."/>
            <person name="Nakahara N."/>
            <person name="Morono Y."/>
            <person name="Ogawara M."/>
            <person name="Takaki Y."/>
            <person name="Takano Y."/>
            <person name="Uematsu K."/>
            <person name="Ikuta T."/>
            <person name="Ito M."/>
            <person name="Matsui Y."/>
            <person name="Miyazaki M."/>
            <person name="Murata K."/>
            <person name="Saito Y."/>
            <person name="Sakai S."/>
            <person name="Song C."/>
            <person name="Tasumi E."/>
            <person name="Yamanaka Y."/>
            <person name="Yamaguchi T."/>
            <person name="Kamagata Y."/>
            <person name="Tamaki H."/>
            <person name="Takai K."/>
        </authorList>
    </citation>
    <scope>NUCLEOTIDE SEQUENCE [LARGE SCALE GENOMIC DNA]</scope>
    <source>
        <strain evidence="1 2">MK-D1</strain>
    </source>
</reference>
<name>A0A5B9D9P5_9ARCH</name>
<dbReference type="GeneID" id="41329138"/>
<proteinExistence type="predicted"/>
<evidence type="ECO:0000313" key="2">
    <source>
        <dbReference type="Proteomes" id="UP000321408"/>
    </source>
</evidence>
<dbReference type="KEGG" id="psyt:DSAG12_01141"/>